<dbReference type="InterPro" id="IPR004703">
    <property type="entry name" value="PTS_sugar-sp_permease"/>
</dbReference>
<keyword evidence="3" id="KW-1003">Cell membrane</keyword>
<reference evidence="11" key="1">
    <citation type="journal article" date="2014" name="Int. J. Syst. Evol. Microbiol.">
        <title>Complete genome sequence of Corynebacterium casei LMG S-19264T (=DSM 44701T), isolated from a smear-ripened cheese.</title>
        <authorList>
            <consortium name="US DOE Joint Genome Institute (JGI-PGF)"/>
            <person name="Walter F."/>
            <person name="Albersmeier A."/>
            <person name="Kalinowski J."/>
            <person name="Ruckert C."/>
        </authorList>
    </citation>
    <scope>NUCLEOTIDE SEQUENCE</scope>
    <source>
        <strain evidence="11">CGMCC 1.12785</strain>
    </source>
</reference>
<feature type="transmembrane region" description="Helical" evidence="9">
    <location>
        <begin position="12"/>
        <end position="35"/>
    </location>
</feature>
<evidence type="ECO:0000256" key="8">
    <source>
        <dbReference type="ARBA" id="ARBA00023136"/>
    </source>
</evidence>
<dbReference type="PROSITE" id="PS51104">
    <property type="entry name" value="PTS_EIIC_TYPE_2"/>
    <property type="match status" value="1"/>
</dbReference>
<evidence type="ECO:0000256" key="9">
    <source>
        <dbReference type="SAM" id="Phobius"/>
    </source>
</evidence>
<dbReference type="PIRSF" id="PIRSF006304">
    <property type="entry name" value="GatC"/>
    <property type="match status" value="1"/>
</dbReference>
<keyword evidence="12" id="KW-1185">Reference proteome</keyword>
<evidence type="ECO:0000259" key="10">
    <source>
        <dbReference type="PROSITE" id="PS51104"/>
    </source>
</evidence>
<dbReference type="GO" id="GO:0009401">
    <property type="term" value="P:phosphoenolpyruvate-dependent sugar phosphotransferase system"/>
    <property type="evidence" value="ECO:0007669"/>
    <property type="project" value="UniProtKB-KW"/>
</dbReference>
<evidence type="ECO:0000256" key="4">
    <source>
        <dbReference type="ARBA" id="ARBA00022597"/>
    </source>
</evidence>
<reference evidence="11" key="2">
    <citation type="submission" date="2020-09" db="EMBL/GenBank/DDBJ databases">
        <authorList>
            <person name="Sun Q."/>
            <person name="Zhou Y."/>
        </authorList>
    </citation>
    <scope>NUCLEOTIDE SEQUENCE</scope>
    <source>
        <strain evidence="11">CGMCC 1.12785</strain>
    </source>
</reference>
<evidence type="ECO:0000256" key="6">
    <source>
        <dbReference type="ARBA" id="ARBA00022692"/>
    </source>
</evidence>
<feature type="transmembrane region" description="Helical" evidence="9">
    <location>
        <begin position="317"/>
        <end position="337"/>
    </location>
</feature>
<keyword evidence="5" id="KW-0598">Phosphotransferase system</keyword>
<evidence type="ECO:0000256" key="2">
    <source>
        <dbReference type="ARBA" id="ARBA00022448"/>
    </source>
</evidence>
<proteinExistence type="predicted"/>
<feature type="transmembrane region" description="Helical" evidence="9">
    <location>
        <begin position="129"/>
        <end position="146"/>
    </location>
</feature>
<evidence type="ECO:0000256" key="7">
    <source>
        <dbReference type="ARBA" id="ARBA00022989"/>
    </source>
</evidence>
<feature type="transmembrane region" description="Helical" evidence="9">
    <location>
        <begin position="375"/>
        <end position="401"/>
    </location>
</feature>
<feature type="transmembrane region" description="Helical" evidence="9">
    <location>
        <begin position="93"/>
        <end position="117"/>
    </location>
</feature>
<evidence type="ECO:0000256" key="1">
    <source>
        <dbReference type="ARBA" id="ARBA00004651"/>
    </source>
</evidence>
<keyword evidence="8 9" id="KW-0472">Membrane</keyword>
<dbReference type="AlphaFoldDB" id="A0A8J2TVW9"/>
<dbReference type="EMBL" id="BMFY01000002">
    <property type="protein sequence ID" value="GGA05293.1"/>
    <property type="molecule type" value="Genomic_DNA"/>
</dbReference>
<feature type="transmembrane region" description="Helical" evidence="9">
    <location>
        <begin position="42"/>
        <end position="64"/>
    </location>
</feature>
<dbReference type="InterPro" id="IPR013853">
    <property type="entry name" value="EIIC-GAT"/>
</dbReference>
<gene>
    <name evidence="11" type="ORF">GCM10011333_05180</name>
</gene>
<dbReference type="GO" id="GO:0015577">
    <property type="term" value="F:galactitol transmembrane transporter activity"/>
    <property type="evidence" value="ECO:0007669"/>
    <property type="project" value="InterPro"/>
</dbReference>
<keyword evidence="6 9" id="KW-0812">Transmembrane</keyword>
<sequence>MDVFTDVLVAVSAYLSDLGAAITLPFLIAVFGLILGQRLPQAIRAGLLIGIGFIGINLIITLMAEQVGPAAEGIVQNLGVDLRTIDVGWPSSAAIAFGSTIGAVIIPLGLLVNIVLLSTGLTRTFNIDLWNFWHFALVGALVAAVTDSFWLGVAAAAIHIVVVLALADLSAPWVQKYFGFPEISFPHGTSAPYIALAAPMNWVFDRIPGFNRLEADPAAIQKRFGVFGEAIILGFVLGLLLGIFGFGFDDPRGDSIAILTLAVSLAAVMLLLPRMVSVLMEGLIPISESAQAFVKKRFPGRKFYIGLDSAVAVGQPAVLATSLVLVPVTVLVAIALAPMGNTVLPLVDLATIPFIVAIMVPIFRGNIVRSVIGGAIVIGLGLFIATATAAQFTSIAAGAGFELPEGASQISSLVDGANPLTGLFFGAAGLGGWTIAVLGVLALAFAWWVSRVEKRRDAARLAAERSESEAAGQT</sequence>
<keyword evidence="7 9" id="KW-1133">Transmembrane helix</keyword>
<keyword evidence="2" id="KW-0813">Transport</keyword>
<name>A0A8J2TVW9_9MICO</name>
<feature type="transmembrane region" description="Helical" evidence="9">
    <location>
        <begin position="230"/>
        <end position="248"/>
    </location>
</feature>
<feature type="domain" description="PTS EIIC type-2" evidence="10">
    <location>
        <begin position="12"/>
        <end position="447"/>
    </location>
</feature>
<dbReference type="Proteomes" id="UP000616114">
    <property type="component" value="Unassembled WGS sequence"/>
</dbReference>
<dbReference type="RefSeq" id="WP_188549361.1">
    <property type="nucleotide sequence ID" value="NZ_BMFY01000002.1"/>
</dbReference>
<dbReference type="InterPro" id="IPR013014">
    <property type="entry name" value="PTS_EIIC_2"/>
</dbReference>
<feature type="transmembrane region" description="Helical" evidence="9">
    <location>
        <begin position="152"/>
        <end position="174"/>
    </location>
</feature>
<feature type="transmembrane region" description="Helical" evidence="9">
    <location>
        <begin position="343"/>
        <end position="363"/>
    </location>
</feature>
<evidence type="ECO:0000256" key="5">
    <source>
        <dbReference type="ARBA" id="ARBA00022683"/>
    </source>
</evidence>
<comment type="caution">
    <text evidence="11">The sequence shown here is derived from an EMBL/GenBank/DDBJ whole genome shotgun (WGS) entry which is preliminary data.</text>
</comment>
<dbReference type="PANTHER" id="PTHR37324">
    <property type="entry name" value="PTS SYSTEM GALACTITOL-SPECIFIC EIIC COMPONENT"/>
    <property type="match status" value="1"/>
</dbReference>
<accession>A0A8J2TVW9</accession>
<evidence type="ECO:0000313" key="11">
    <source>
        <dbReference type="EMBL" id="GGA05293.1"/>
    </source>
</evidence>
<dbReference type="PANTHER" id="PTHR37324:SF2">
    <property type="entry name" value="PTS SYSTEM GALACTITOL-SPECIFIC EIIC COMPONENT"/>
    <property type="match status" value="1"/>
</dbReference>
<keyword evidence="4" id="KW-0762">Sugar transport</keyword>
<comment type="subcellular location">
    <subcellularLocation>
        <location evidence="1">Cell membrane</location>
        <topology evidence="1">Multi-pass membrane protein</topology>
    </subcellularLocation>
</comment>
<dbReference type="GO" id="GO:0005886">
    <property type="term" value="C:plasma membrane"/>
    <property type="evidence" value="ECO:0007669"/>
    <property type="project" value="UniProtKB-SubCell"/>
</dbReference>
<evidence type="ECO:0000313" key="12">
    <source>
        <dbReference type="Proteomes" id="UP000616114"/>
    </source>
</evidence>
<protein>
    <submittedName>
        <fullName evidence="11">PTS galactitol transporter subunit IIC</fullName>
    </submittedName>
</protein>
<organism evidence="11 12">
    <name type="scientific">Sediminivirga luteola</name>
    <dbReference type="NCBI Taxonomy" id="1774748"/>
    <lineage>
        <taxon>Bacteria</taxon>
        <taxon>Bacillati</taxon>
        <taxon>Actinomycetota</taxon>
        <taxon>Actinomycetes</taxon>
        <taxon>Micrococcales</taxon>
        <taxon>Brevibacteriaceae</taxon>
        <taxon>Sediminivirga</taxon>
    </lineage>
</organism>
<feature type="transmembrane region" description="Helical" evidence="9">
    <location>
        <begin position="421"/>
        <end position="449"/>
    </location>
</feature>
<evidence type="ECO:0000256" key="3">
    <source>
        <dbReference type="ARBA" id="ARBA00022475"/>
    </source>
</evidence>
<feature type="transmembrane region" description="Helical" evidence="9">
    <location>
        <begin position="254"/>
        <end position="272"/>
    </location>
</feature>
<dbReference type="Pfam" id="PF03611">
    <property type="entry name" value="EIIC-GAT"/>
    <property type="match status" value="1"/>
</dbReference>